<dbReference type="CDD" id="cd07043">
    <property type="entry name" value="STAS_anti-anti-sigma_factors"/>
    <property type="match status" value="1"/>
</dbReference>
<sequence length="130" mass="13811">MAEQSTDGIMTAPCLELSTSRIDGWSLAEVAGELDLATCPQLQEFVGVVLADHGGPTRAIVDLAGVTFCDVHGLSTLASINGRARRQGYQVRFVCPEGPVRRLFRLLGDTHALPLYDTTGDALAAGDEQP</sequence>
<dbReference type="PANTHER" id="PTHR33495:SF2">
    <property type="entry name" value="ANTI-SIGMA FACTOR ANTAGONIST TM_1081-RELATED"/>
    <property type="match status" value="1"/>
</dbReference>
<dbReference type="Proteomes" id="UP001057702">
    <property type="component" value="Unassembled WGS sequence"/>
</dbReference>
<evidence type="ECO:0000313" key="2">
    <source>
        <dbReference type="EMBL" id="MCQ4085039.1"/>
    </source>
</evidence>
<dbReference type="Pfam" id="PF01740">
    <property type="entry name" value="STAS"/>
    <property type="match status" value="1"/>
</dbReference>
<dbReference type="PROSITE" id="PS50801">
    <property type="entry name" value="STAS"/>
    <property type="match status" value="1"/>
</dbReference>
<proteinExistence type="predicted"/>
<protein>
    <submittedName>
        <fullName evidence="2">STAS domain-containing protein</fullName>
    </submittedName>
</protein>
<dbReference type="PANTHER" id="PTHR33495">
    <property type="entry name" value="ANTI-SIGMA FACTOR ANTAGONIST TM_1081-RELATED-RELATED"/>
    <property type="match status" value="1"/>
</dbReference>
<comment type="caution">
    <text evidence="2">The sequence shown here is derived from an EMBL/GenBank/DDBJ whole genome shotgun (WGS) entry which is preliminary data.</text>
</comment>
<dbReference type="InterPro" id="IPR036513">
    <property type="entry name" value="STAS_dom_sf"/>
</dbReference>
<keyword evidence="3" id="KW-1185">Reference proteome</keyword>
<feature type="domain" description="STAS" evidence="1">
    <location>
        <begin position="15"/>
        <end position="126"/>
    </location>
</feature>
<dbReference type="Gene3D" id="3.30.750.24">
    <property type="entry name" value="STAS domain"/>
    <property type="match status" value="1"/>
</dbReference>
<dbReference type="SUPFAM" id="SSF52091">
    <property type="entry name" value="SpoIIaa-like"/>
    <property type="match status" value="1"/>
</dbReference>
<evidence type="ECO:0000259" key="1">
    <source>
        <dbReference type="PROSITE" id="PS50801"/>
    </source>
</evidence>
<organism evidence="2 3">
    <name type="scientific">Streptomyces humicola</name>
    <dbReference type="NCBI Taxonomy" id="2953240"/>
    <lineage>
        <taxon>Bacteria</taxon>
        <taxon>Bacillati</taxon>
        <taxon>Actinomycetota</taxon>
        <taxon>Actinomycetes</taxon>
        <taxon>Kitasatosporales</taxon>
        <taxon>Streptomycetaceae</taxon>
        <taxon>Streptomyces</taxon>
    </lineage>
</organism>
<name>A0ABT1Q540_9ACTN</name>
<dbReference type="InterPro" id="IPR002645">
    <property type="entry name" value="STAS_dom"/>
</dbReference>
<evidence type="ECO:0000313" key="3">
    <source>
        <dbReference type="Proteomes" id="UP001057702"/>
    </source>
</evidence>
<accession>A0ABT1Q540</accession>
<dbReference type="RefSeq" id="WP_255924130.1">
    <property type="nucleotide sequence ID" value="NZ_JANFNG010000049.1"/>
</dbReference>
<reference evidence="2" key="1">
    <citation type="submission" date="2022-06" db="EMBL/GenBank/DDBJ databases">
        <title>Draft genome sequence of Streptomyces sp. RB6PN25 isolated from peat swamp forest in Thailand.</title>
        <authorList>
            <person name="Duangmal K."/>
            <person name="Klaysubun C."/>
        </authorList>
    </citation>
    <scope>NUCLEOTIDE SEQUENCE</scope>
    <source>
        <strain evidence="2">RB6PN25</strain>
    </source>
</reference>
<gene>
    <name evidence="2" type="ORF">NGB36_31880</name>
</gene>
<dbReference type="EMBL" id="JANFNG010000049">
    <property type="protein sequence ID" value="MCQ4085039.1"/>
    <property type="molecule type" value="Genomic_DNA"/>
</dbReference>